<evidence type="ECO:0000313" key="1">
    <source>
        <dbReference type="EMBL" id="RBP10258.1"/>
    </source>
</evidence>
<dbReference type="InterPro" id="IPR052534">
    <property type="entry name" value="Extracell_DNA_Util/SecSys_Comp"/>
</dbReference>
<comment type="caution">
    <text evidence="1">The sequence shown here is derived from an EMBL/GenBank/DDBJ whole genome shotgun (WGS) entry which is preliminary data.</text>
</comment>
<dbReference type="PANTHER" id="PTHR40278:SF1">
    <property type="entry name" value="DNA UTILIZATION PROTEIN HOFN"/>
    <property type="match status" value="1"/>
</dbReference>
<name>A0ABX9FUY4_9ENTR</name>
<protein>
    <submittedName>
        <fullName evidence="1">Pilus assembly protein HofN</fullName>
    </submittedName>
</protein>
<keyword evidence="2" id="KW-1185">Reference proteome</keyword>
<proteinExistence type="predicted"/>
<gene>
    <name evidence="1" type="ORF">DFQ50_106326</name>
</gene>
<dbReference type="Proteomes" id="UP000253201">
    <property type="component" value="Unassembled WGS sequence"/>
</dbReference>
<sequence length="178" mass="20425">MSASVNFLPWRQSRQRKRRRLGCLVLAGVMLALLMSGASRLAQSRLQERLLVCHVDAERQVIRALTLREEQIGLRLQEREQQLRQQAARRQTLAWQARLAALAERLPAQAWLTGLSYQNEVLQLSGVLVRFSALHSLDEQMQHIDGFQPAIAGKMARDKDGRWLFNYQMKRRAVDAAP</sequence>
<organism evidence="1 2">
    <name type="scientific">Pseudocitrobacter faecalis</name>
    <dbReference type="NCBI Taxonomy" id="1398493"/>
    <lineage>
        <taxon>Bacteria</taxon>
        <taxon>Pseudomonadati</taxon>
        <taxon>Pseudomonadota</taxon>
        <taxon>Gammaproteobacteria</taxon>
        <taxon>Enterobacterales</taxon>
        <taxon>Enterobacteriaceae</taxon>
        <taxon>Pseudocitrobacter</taxon>
    </lineage>
</organism>
<dbReference type="Pfam" id="PF05137">
    <property type="entry name" value="PilN"/>
    <property type="match status" value="1"/>
</dbReference>
<dbReference type="EMBL" id="QNRL01000006">
    <property type="protein sequence ID" value="RBP10258.1"/>
    <property type="molecule type" value="Genomic_DNA"/>
</dbReference>
<evidence type="ECO:0000313" key="2">
    <source>
        <dbReference type="Proteomes" id="UP000253201"/>
    </source>
</evidence>
<dbReference type="PANTHER" id="PTHR40278">
    <property type="entry name" value="DNA UTILIZATION PROTEIN HOFN"/>
    <property type="match status" value="1"/>
</dbReference>
<dbReference type="InterPro" id="IPR007813">
    <property type="entry name" value="PilN"/>
</dbReference>
<accession>A0ABX9FUY4</accession>
<dbReference type="RefSeq" id="WP_147251884.1">
    <property type="nucleotide sequence ID" value="NZ_QNRL01000006.1"/>
</dbReference>
<reference evidence="1 2" key="1">
    <citation type="submission" date="2018-06" db="EMBL/GenBank/DDBJ databases">
        <title>Genomic Encyclopedia of Type Strains, Phase IV (KMG-IV): sequencing the most valuable type-strain genomes for metagenomic binning, comparative biology and taxonomic classification.</title>
        <authorList>
            <person name="Goeker M."/>
        </authorList>
    </citation>
    <scope>NUCLEOTIDE SEQUENCE [LARGE SCALE GENOMIC DNA]</scope>
    <source>
        <strain evidence="1 2">DSM 27453</strain>
    </source>
</reference>